<feature type="transmembrane region" description="Helical" evidence="1">
    <location>
        <begin position="81"/>
        <end position="105"/>
    </location>
</feature>
<reference evidence="2" key="1">
    <citation type="submission" date="2023-05" db="EMBL/GenBank/DDBJ databases">
        <title>Nepenthes gracilis genome sequencing.</title>
        <authorList>
            <person name="Fukushima K."/>
        </authorList>
    </citation>
    <scope>NUCLEOTIDE SEQUENCE</scope>
    <source>
        <strain evidence="2">SING2019-196</strain>
    </source>
</reference>
<comment type="caution">
    <text evidence="2">The sequence shown here is derived from an EMBL/GenBank/DDBJ whole genome shotgun (WGS) entry which is preliminary data.</text>
</comment>
<feature type="transmembrane region" description="Helical" evidence="1">
    <location>
        <begin position="117"/>
        <end position="137"/>
    </location>
</feature>
<gene>
    <name evidence="2" type="ORF">Nepgr_020402</name>
</gene>
<evidence type="ECO:0000256" key="1">
    <source>
        <dbReference type="SAM" id="Phobius"/>
    </source>
</evidence>
<keyword evidence="1" id="KW-1133">Transmembrane helix</keyword>
<accession>A0AAD3SYY5</accession>
<dbReference type="EMBL" id="BSYO01000019">
    <property type="protein sequence ID" value="GMH18561.1"/>
    <property type="molecule type" value="Genomic_DNA"/>
</dbReference>
<protein>
    <submittedName>
        <fullName evidence="2">Uncharacterized protein</fullName>
    </submittedName>
</protein>
<dbReference type="Proteomes" id="UP001279734">
    <property type="component" value="Unassembled WGS sequence"/>
</dbReference>
<organism evidence="2 3">
    <name type="scientific">Nepenthes gracilis</name>
    <name type="common">Slender pitcher plant</name>
    <dbReference type="NCBI Taxonomy" id="150966"/>
    <lineage>
        <taxon>Eukaryota</taxon>
        <taxon>Viridiplantae</taxon>
        <taxon>Streptophyta</taxon>
        <taxon>Embryophyta</taxon>
        <taxon>Tracheophyta</taxon>
        <taxon>Spermatophyta</taxon>
        <taxon>Magnoliopsida</taxon>
        <taxon>eudicotyledons</taxon>
        <taxon>Gunneridae</taxon>
        <taxon>Pentapetalae</taxon>
        <taxon>Caryophyllales</taxon>
        <taxon>Nepenthaceae</taxon>
        <taxon>Nepenthes</taxon>
    </lineage>
</organism>
<evidence type="ECO:0000313" key="2">
    <source>
        <dbReference type="EMBL" id="GMH18561.1"/>
    </source>
</evidence>
<dbReference type="AlphaFoldDB" id="A0AAD3SYY5"/>
<proteinExistence type="predicted"/>
<keyword evidence="1" id="KW-0812">Transmembrane</keyword>
<keyword evidence="3" id="KW-1185">Reference proteome</keyword>
<evidence type="ECO:0000313" key="3">
    <source>
        <dbReference type="Proteomes" id="UP001279734"/>
    </source>
</evidence>
<keyword evidence="1" id="KW-0472">Membrane</keyword>
<name>A0AAD3SYY5_NEPGR</name>
<sequence>MVFRPSSGICCFGTYGVMHTAVEFAAGRAGQLEIRSPAVLSTRSCFLALVHILLHRQFNAHRIAYRQPLCLDAVPVNNFRLAMILILTLDLAHGLISCSFFGGSMVTNVLQVEVDGWGSWLCSVLSTLLLVAIWNLLQSLKVLAFGILNECLDLLSEEAADDESAAGWEFLIYSCDPVSLTSTFPLPPLMNSGSWLWVFVKF</sequence>